<dbReference type="EMBL" id="JPVT01000030">
    <property type="protein sequence ID" value="KFN92852.1"/>
    <property type="molecule type" value="Genomic_DNA"/>
</dbReference>
<reference evidence="12 13" key="1">
    <citation type="submission" date="2014-08" db="EMBL/GenBank/DDBJ databases">
        <title>Genome sequence of Tetragenococcus muriaticus.</title>
        <authorList>
            <person name="Chuea-nongthon C."/>
            <person name="Rodtong S."/>
            <person name="Yongsawatdigul J."/>
            <person name="Steele J.L."/>
            <person name="Liu X.-y."/>
            <person name="Speers J."/>
            <person name="Glasner J.D."/>
            <person name="Neeno-Eckwall E.C."/>
        </authorList>
    </citation>
    <scope>NUCLEOTIDE SEQUENCE [LARGE SCALE GENOMIC DNA]</scope>
    <source>
        <strain evidence="12 13">3MR10-3</strain>
    </source>
</reference>
<dbReference type="Gene3D" id="3.40.1110.10">
    <property type="entry name" value="Calcium-transporting ATPase, cytoplasmic domain N"/>
    <property type="match status" value="1"/>
</dbReference>
<dbReference type="InterPro" id="IPR036412">
    <property type="entry name" value="HAD-like_sf"/>
</dbReference>
<keyword evidence="6" id="KW-0067">ATP-binding</keyword>
<accession>A0A091C9A6</accession>
<keyword evidence="7" id="KW-0460">Magnesium</keyword>
<dbReference type="GO" id="GO:0016020">
    <property type="term" value="C:membrane"/>
    <property type="evidence" value="ECO:0007669"/>
    <property type="project" value="UniProtKB-SubCell"/>
</dbReference>
<organism evidence="12 13">
    <name type="scientific">Tetragenococcus muriaticus 3MR10-3</name>
    <dbReference type="NCBI Taxonomy" id="1302648"/>
    <lineage>
        <taxon>Bacteria</taxon>
        <taxon>Bacillati</taxon>
        <taxon>Bacillota</taxon>
        <taxon>Bacilli</taxon>
        <taxon>Lactobacillales</taxon>
        <taxon>Enterococcaceae</taxon>
        <taxon>Tetragenococcus</taxon>
    </lineage>
</organism>
<dbReference type="Pfam" id="PF00702">
    <property type="entry name" value="Hydrolase"/>
    <property type="match status" value="1"/>
</dbReference>
<keyword evidence="12" id="KW-0378">Hydrolase</keyword>
<keyword evidence="8" id="KW-1278">Translocase</keyword>
<keyword evidence="9 11" id="KW-1133">Transmembrane helix</keyword>
<evidence type="ECO:0000256" key="2">
    <source>
        <dbReference type="ARBA" id="ARBA00006024"/>
    </source>
</evidence>
<dbReference type="GO" id="GO:0005524">
    <property type="term" value="F:ATP binding"/>
    <property type="evidence" value="ECO:0007669"/>
    <property type="project" value="UniProtKB-KW"/>
</dbReference>
<dbReference type="PRINTS" id="PR00119">
    <property type="entry name" value="CATATPASE"/>
</dbReference>
<dbReference type="PANTHER" id="PTHR43079">
    <property type="entry name" value="PROBABLE CADMIUM/ZINC-TRANSPORTING ATPASE HMA1"/>
    <property type="match status" value="1"/>
</dbReference>
<feature type="transmembrane region" description="Helical" evidence="11">
    <location>
        <begin position="218"/>
        <end position="239"/>
    </location>
</feature>
<dbReference type="InterPro" id="IPR001757">
    <property type="entry name" value="P_typ_ATPase"/>
</dbReference>
<evidence type="ECO:0000313" key="12">
    <source>
        <dbReference type="EMBL" id="KFN92852.1"/>
    </source>
</evidence>
<evidence type="ECO:0000256" key="5">
    <source>
        <dbReference type="ARBA" id="ARBA00022741"/>
    </source>
</evidence>
<evidence type="ECO:0000256" key="8">
    <source>
        <dbReference type="ARBA" id="ARBA00022967"/>
    </source>
</evidence>
<keyword evidence="13" id="KW-1185">Reference proteome</keyword>
<evidence type="ECO:0000256" key="10">
    <source>
        <dbReference type="ARBA" id="ARBA00023136"/>
    </source>
</evidence>
<dbReference type="EC" id="3.6.3.3" evidence="12"/>
<comment type="caution">
    <text evidence="12">The sequence shown here is derived from an EMBL/GenBank/DDBJ whole genome shotgun (WGS) entry which is preliminary data.</text>
</comment>
<dbReference type="SUPFAM" id="SSF56784">
    <property type="entry name" value="HAD-like"/>
    <property type="match status" value="1"/>
</dbReference>
<keyword evidence="5" id="KW-0547">Nucleotide-binding</keyword>
<dbReference type="GO" id="GO:0046872">
    <property type="term" value="F:metal ion binding"/>
    <property type="evidence" value="ECO:0007669"/>
    <property type="project" value="UniProtKB-KW"/>
</dbReference>
<evidence type="ECO:0000256" key="3">
    <source>
        <dbReference type="ARBA" id="ARBA00022692"/>
    </source>
</evidence>
<keyword evidence="3 11" id="KW-0812">Transmembrane</keyword>
<feature type="transmembrane region" description="Helical" evidence="11">
    <location>
        <begin position="191"/>
        <end position="212"/>
    </location>
</feature>
<dbReference type="NCBIfam" id="TIGR01494">
    <property type="entry name" value="ATPase_P-type"/>
    <property type="match status" value="1"/>
</dbReference>
<keyword evidence="10 11" id="KW-0472">Membrane</keyword>
<comment type="similarity">
    <text evidence="2">Belongs to the cation transport ATPase (P-type) (TC 3.A.3) family. Type IB subfamily.</text>
</comment>
<dbReference type="GO" id="GO:0016887">
    <property type="term" value="F:ATP hydrolysis activity"/>
    <property type="evidence" value="ECO:0007669"/>
    <property type="project" value="InterPro"/>
</dbReference>
<proteinExistence type="inferred from homology"/>
<evidence type="ECO:0000256" key="6">
    <source>
        <dbReference type="ARBA" id="ARBA00022840"/>
    </source>
</evidence>
<dbReference type="InterPro" id="IPR051949">
    <property type="entry name" value="Cation_Transport_ATPase"/>
</dbReference>
<dbReference type="PATRIC" id="fig|1302648.3.peg.274"/>
<dbReference type="EC" id="3.6.3.5" evidence="12"/>
<protein>
    <submittedName>
        <fullName evidence="12">Heavy metal transporting ATPase</fullName>
        <ecNumber evidence="12">3.6.3.3</ecNumber>
        <ecNumber evidence="12">3.6.3.4</ecNumber>
        <ecNumber evidence="12">3.6.3.5</ecNumber>
    </submittedName>
</protein>
<dbReference type="AlphaFoldDB" id="A0A091C9A6"/>
<dbReference type="PRINTS" id="PR00120">
    <property type="entry name" value="HATPASE"/>
</dbReference>
<name>A0A091C9A6_9ENTE</name>
<comment type="subcellular location">
    <subcellularLocation>
        <location evidence="1">Membrane</location>
        <topology evidence="1">Multi-pass membrane protein</topology>
    </subcellularLocation>
</comment>
<evidence type="ECO:0000256" key="7">
    <source>
        <dbReference type="ARBA" id="ARBA00022842"/>
    </source>
</evidence>
<evidence type="ECO:0000313" key="13">
    <source>
        <dbReference type="Proteomes" id="UP000029381"/>
    </source>
</evidence>
<gene>
    <name evidence="12" type="ORF">TMU3MR103_0289</name>
</gene>
<keyword evidence="4" id="KW-0479">Metal-binding</keyword>
<dbReference type="PANTHER" id="PTHR43079:SF1">
    <property type="entry name" value="CADMIUM_ZINC-TRANSPORTING ATPASE HMA1, CHLOROPLASTIC-RELATED"/>
    <property type="match status" value="1"/>
</dbReference>
<dbReference type="InterPro" id="IPR023299">
    <property type="entry name" value="ATPase_P-typ_cyto_dom_N"/>
</dbReference>
<dbReference type="EC" id="3.6.3.4" evidence="12"/>
<evidence type="ECO:0000256" key="9">
    <source>
        <dbReference type="ARBA" id="ARBA00022989"/>
    </source>
</evidence>
<evidence type="ECO:0000256" key="11">
    <source>
        <dbReference type="SAM" id="Phobius"/>
    </source>
</evidence>
<dbReference type="Gene3D" id="3.40.50.1000">
    <property type="entry name" value="HAD superfamily/HAD-like"/>
    <property type="match status" value="1"/>
</dbReference>
<dbReference type="InterPro" id="IPR023214">
    <property type="entry name" value="HAD_sf"/>
</dbReference>
<dbReference type="Proteomes" id="UP000029381">
    <property type="component" value="Unassembled WGS sequence"/>
</dbReference>
<evidence type="ECO:0000256" key="4">
    <source>
        <dbReference type="ARBA" id="ARBA00022723"/>
    </source>
</evidence>
<sequence length="253" mass="27430">MSVKNEIGQGIIGQYNGRNYRIGKPSLFQQVSPEMQEKTNEFTSAGKTVVYFSEDEEVVALIAFMDRADEKAAATIAYLKEQNINTLMITGDAKTTGDAVAHALGIDEVFSNILPENKAEAITSLQTKYGKTAMVGDGVNDAPALVKADIGFAMGEGTDVAIDVADAVIMQNDLLKFEYVHKLAKKLNQIVWQNIIFAMGIVLLLSGLNIIGQMNIGLGVLAHEGSTFIVLVNGLRLLLPLKKSKKAYNLISY</sequence>
<evidence type="ECO:0000256" key="1">
    <source>
        <dbReference type="ARBA" id="ARBA00004141"/>
    </source>
</evidence>